<accession>A0A0D0BUT6</accession>
<dbReference type="Proteomes" id="UP000054538">
    <property type="component" value="Unassembled WGS sequence"/>
</dbReference>
<dbReference type="OrthoDB" id="2672960at2759"/>
<protein>
    <submittedName>
        <fullName evidence="1">Uncharacterized protein</fullName>
    </submittedName>
</protein>
<keyword evidence="2" id="KW-1185">Reference proteome</keyword>
<reference evidence="1 2" key="1">
    <citation type="submission" date="2014-04" db="EMBL/GenBank/DDBJ databases">
        <authorList>
            <consortium name="DOE Joint Genome Institute"/>
            <person name="Kuo A."/>
            <person name="Kohler A."/>
            <person name="Jargeat P."/>
            <person name="Nagy L.G."/>
            <person name="Floudas D."/>
            <person name="Copeland A."/>
            <person name="Barry K.W."/>
            <person name="Cichocki N."/>
            <person name="Veneault-Fourrey C."/>
            <person name="LaButti K."/>
            <person name="Lindquist E.A."/>
            <person name="Lipzen A."/>
            <person name="Lundell T."/>
            <person name="Morin E."/>
            <person name="Murat C."/>
            <person name="Sun H."/>
            <person name="Tunlid A."/>
            <person name="Henrissat B."/>
            <person name="Grigoriev I.V."/>
            <person name="Hibbett D.S."/>
            <person name="Martin F."/>
            <person name="Nordberg H.P."/>
            <person name="Cantor M.N."/>
            <person name="Hua S.X."/>
        </authorList>
    </citation>
    <scope>NUCLEOTIDE SEQUENCE [LARGE SCALE GENOMIC DNA]</scope>
    <source>
        <strain evidence="1 2">Ve08.2h10</strain>
    </source>
</reference>
<gene>
    <name evidence="1" type="ORF">PAXRUDRAFT_173507</name>
</gene>
<evidence type="ECO:0000313" key="2">
    <source>
        <dbReference type="Proteomes" id="UP000054538"/>
    </source>
</evidence>
<name>A0A0D0BUT6_9AGAM</name>
<sequence>VSNPHDKVCPDYLQPEFAGAWLVFTVKGKLKEEVVAFIKTIWQFNNARDIEKWDNQSEVEAEANCLAKENETLEEER</sequence>
<proteinExistence type="predicted"/>
<organism evidence="1 2">
    <name type="scientific">Paxillus rubicundulus Ve08.2h10</name>
    <dbReference type="NCBI Taxonomy" id="930991"/>
    <lineage>
        <taxon>Eukaryota</taxon>
        <taxon>Fungi</taxon>
        <taxon>Dikarya</taxon>
        <taxon>Basidiomycota</taxon>
        <taxon>Agaricomycotina</taxon>
        <taxon>Agaricomycetes</taxon>
        <taxon>Agaricomycetidae</taxon>
        <taxon>Boletales</taxon>
        <taxon>Paxilineae</taxon>
        <taxon>Paxillaceae</taxon>
        <taxon>Paxillus</taxon>
    </lineage>
</organism>
<reference evidence="2" key="2">
    <citation type="submission" date="2015-01" db="EMBL/GenBank/DDBJ databases">
        <title>Evolutionary Origins and Diversification of the Mycorrhizal Mutualists.</title>
        <authorList>
            <consortium name="DOE Joint Genome Institute"/>
            <consortium name="Mycorrhizal Genomics Consortium"/>
            <person name="Kohler A."/>
            <person name="Kuo A."/>
            <person name="Nagy L.G."/>
            <person name="Floudas D."/>
            <person name="Copeland A."/>
            <person name="Barry K.W."/>
            <person name="Cichocki N."/>
            <person name="Veneault-Fourrey C."/>
            <person name="LaButti K."/>
            <person name="Lindquist E.A."/>
            <person name="Lipzen A."/>
            <person name="Lundell T."/>
            <person name="Morin E."/>
            <person name="Murat C."/>
            <person name="Riley R."/>
            <person name="Ohm R."/>
            <person name="Sun H."/>
            <person name="Tunlid A."/>
            <person name="Henrissat B."/>
            <person name="Grigoriev I.V."/>
            <person name="Hibbett D.S."/>
            <person name="Martin F."/>
        </authorList>
    </citation>
    <scope>NUCLEOTIDE SEQUENCE [LARGE SCALE GENOMIC DNA]</scope>
    <source>
        <strain evidence="2">Ve08.2h10</strain>
    </source>
</reference>
<dbReference type="EMBL" id="KN828277">
    <property type="protein sequence ID" value="KIK75192.1"/>
    <property type="molecule type" value="Genomic_DNA"/>
</dbReference>
<dbReference type="InParanoid" id="A0A0D0BUT6"/>
<feature type="non-terminal residue" evidence="1">
    <location>
        <position position="1"/>
    </location>
</feature>
<dbReference type="HOGENOM" id="CLU_2644742_0_0_1"/>
<evidence type="ECO:0000313" key="1">
    <source>
        <dbReference type="EMBL" id="KIK75192.1"/>
    </source>
</evidence>
<dbReference type="AlphaFoldDB" id="A0A0D0BUT6"/>